<feature type="transmembrane region" description="Helical" evidence="5">
    <location>
        <begin position="357"/>
        <end position="385"/>
    </location>
</feature>
<dbReference type="STRING" id="1423807.FD16_GL000595"/>
<dbReference type="Proteomes" id="UP000051820">
    <property type="component" value="Unassembled WGS sequence"/>
</dbReference>
<feature type="transmembrane region" description="Helical" evidence="5">
    <location>
        <begin position="12"/>
        <end position="31"/>
    </location>
</feature>
<evidence type="ECO:0000256" key="5">
    <source>
        <dbReference type="SAM" id="Phobius"/>
    </source>
</evidence>
<dbReference type="Pfam" id="PF12698">
    <property type="entry name" value="ABC2_membrane_3"/>
    <property type="match status" value="1"/>
</dbReference>
<evidence type="ECO:0000256" key="4">
    <source>
        <dbReference type="ARBA" id="ARBA00023136"/>
    </source>
</evidence>
<dbReference type="PANTHER" id="PTHR43077:SF5">
    <property type="entry name" value="PHAGE INFECTION PROTEIN"/>
    <property type="match status" value="1"/>
</dbReference>
<protein>
    <recommendedName>
        <fullName evidence="6">ABC-2 type transporter transmembrane domain-containing protein</fullName>
    </recommendedName>
</protein>
<dbReference type="GO" id="GO:0140359">
    <property type="term" value="F:ABC-type transporter activity"/>
    <property type="evidence" value="ECO:0007669"/>
    <property type="project" value="InterPro"/>
</dbReference>
<keyword evidence="4 5" id="KW-0472">Membrane</keyword>
<evidence type="ECO:0000313" key="8">
    <source>
        <dbReference type="Proteomes" id="UP000051820"/>
    </source>
</evidence>
<dbReference type="PANTHER" id="PTHR43077">
    <property type="entry name" value="TRANSPORT PERMEASE YVFS-RELATED"/>
    <property type="match status" value="1"/>
</dbReference>
<dbReference type="Gene3D" id="3.40.1710.10">
    <property type="entry name" value="abc type-2 transporter like domain"/>
    <property type="match status" value="1"/>
</dbReference>
<keyword evidence="2 5" id="KW-0812">Transmembrane</keyword>
<dbReference type="OrthoDB" id="2208410at2"/>
<dbReference type="PATRIC" id="fig|1423807.3.peg.604"/>
<comment type="caution">
    <text evidence="7">The sequence shown here is derived from an EMBL/GenBank/DDBJ whole genome shotgun (WGS) entry which is preliminary data.</text>
</comment>
<feature type="domain" description="ABC-2 type transporter transmembrane" evidence="6">
    <location>
        <begin position="17"/>
        <end position="425"/>
    </location>
</feature>
<dbReference type="RefSeq" id="WP_010623002.1">
    <property type="nucleotide sequence ID" value="NZ_AZGF01000016.1"/>
</dbReference>
<feature type="transmembrane region" description="Helical" evidence="5">
    <location>
        <begin position="293"/>
        <end position="316"/>
    </location>
</feature>
<feature type="transmembrane region" description="Helical" evidence="5">
    <location>
        <begin position="322"/>
        <end position="345"/>
    </location>
</feature>
<sequence length="441" mass="48237">MKFKQFISSRGPVLALFVALMYGILVFAIYFTGYHAMPNNIDKLTVTVVNQDKNSKQLAKQIKKALPYNHIKSTTDLGKAKQQLNKRKTYLIIDIPKNFSKDVSANKQPNFNFYINESTQTSIVSAMKSTATTLGNSVNQKLTIQKGTLMIAKPQLAKLSTELKQEQATAQTKLAQEKQTIAAAPANQQAALTAKLKQQTGASESSAKTAATNKKNQIISSATKEATPLANNIKVKIHRENKVKEGLNYSLAPFIANLAIYLGALIGTLLLYGTYAKFAPIIGRFKSFANLEITMVLISIIASAIVTWAITAMMGLGTSQYLNLWLTHMLMIFASLNFNSILMLLMGQIGSSINIFFTMLQVVAGAGMIPLATMNGFFSAIHGLMPMYYGVSADFNAMYGGTGTTSLWTGLIILTICILIINIIIVAIRKRQPMLDFSKLS</sequence>
<reference evidence="7 8" key="1">
    <citation type="journal article" date="2015" name="Genome Announc.">
        <title>Expanding the biotechnology potential of lactobacilli through comparative genomics of 213 strains and associated genera.</title>
        <authorList>
            <person name="Sun Z."/>
            <person name="Harris H.M."/>
            <person name="McCann A."/>
            <person name="Guo C."/>
            <person name="Argimon S."/>
            <person name="Zhang W."/>
            <person name="Yang X."/>
            <person name="Jeffery I.B."/>
            <person name="Cooney J.C."/>
            <person name="Kagawa T.F."/>
            <person name="Liu W."/>
            <person name="Song Y."/>
            <person name="Salvetti E."/>
            <person name="Wrobel A."/>
            <person name="Rasinkangas P."/>
            <person name="Parkhill J."/>
            <person name="Rea M.C."/>
            <person name="O'Sullivan O."/>
            <person name="Ritari J."/>
            <person name="Douillard F.P."/>
            <person name="Paul Ross R."/>
            <person name="Yang R."/>
            <person name="Briner A.E."/>
            <person name="Felis G.E."/>
            <person name="de Vos W.M."/>
            <person name="Barrangou R."/>
            <person name="Klaenhammer T.R."/>
            <person name="Caufield P.W."/>
            <person name="Cui Y."/>
            <person name="Zhang H."/>
            <person name="O'Toole P.W."/>
        </authorList>
    </citation>
    <scope>NUCLEOTIDE SEQUENCE [LARGE SCALE GENOMIC DNA]</scope>
    <source>
        <strain evidence="7 8">DSM 5007</strain>
    </source>
</reference>
<evidence type="ECO:0000256" key="3">
    <source>
        <dbReference type="ARBA" id="ARBA00022989"/>
    </source>
</evidence>
<evidence type="ECO:0000259" key="6">
    <source>
        <dbReference type="Pfam" id="PF12698"/>
    </source>
</evidence>
<dbReference type="EMBL" id="AZGF01000016">
    <property type="protein sequence ID" value="KRM11678.1"/>
    <property type="molecule type" value="Genomic_DNA"/>
</dbReference>
<keyword evidence="3 5" id="KW-1133">Transmembrane helix</keyword>
<organism evidence="7 8">
    <name type="scientific">Paucilactobacillus suebicus DSM 5007 = KCTC 3549</name>
    <dbReference type="NCBI Taxonomy" id="1423807"/>
    <lineage>
        <taxon>Bacteria</taxon>
        <taxon>Bacillati</taxon>
        <taxon>Bacillota</taxon>
        <taxon>Bacilli</taxon>
        <taxon>Lactobacillales</taxon>
        <taxon>Lactobacillaceae</taxon>
        <taxon>Paucilactobacillus</taxon>
    </lineage>
</organism>
<feature type="transmembrane region" description="Helical" evidence="5">
    <location>
        <begin position="251"/>
        <end position="272"/>
    </location>
</feature>
<dbReference type="AlphaFoldDB" id="A0A0R1W1H7"/>
<evidence type="ECO:0000256" key="2">
    <source>
        <dbReference type="ARBA" id="ARBA00022692"/>
    </source>
</evidence>
<dbReference type="InterPro" id="IPR051328">
    <property type="entry name" value="T7SS_ABC-Transporter"/>
</dbReference>
<evidence type="ECO:0000313" key="7">
    <source>
        <dbReference type="EMBL" id="KRM11678.1"/>
    </source>
</evidence>
<gene>
    <name evidence="7" type="ORF">FD16_GL000595</name>
</gene>
<dbReference type="eggNOG" id="COG1511">
    <property type="taxonomic scope" value="Bacteria"/>
</dbReference>
<comment type="subcellular location">
    <subcellularLocation>
        <location evidence="1">Membrane</location>
        <topology evidence="1">Multi-pass membrane protein</topology>
    </subcellularLocation>
</comment>
<accession>A0A0R1W1H7</accession>
<name>A0A0R1W1H7_9LACO</name>
<keyword evidence="8" id="KW-1185">Reference proteome</keyword>
<proteinExistence type="predicted"/>
<dbReference type="InterPro" id="IPR013525">
    <property type="entry name" value="ABC2_TM"/>
</dbReference>
<evidence type="ECO:0000256" key="1">
    <source>
        <dbReference type="ARBA" id="ARBA00004141"/>
    </source>
</evidence>
<feature type="transmembrane region" description="Helical" evidence="5">
    <location>
        <begin position="405"/>
        <end position="428"/>
    </location>
</feature>
<dbReference type="GO" id="GO:0016020">
    <property type="term" value="C:membrane"/>
    <property type="evidence" value="ECO:0007669"/>
    <property type="project" value="UniProtKB-SubCell"/>
</dbReference>